<protein>
    <submittedName>
        <fullName evidence="1">WSSV074</fullName>
    </submittedName>
</protein>
<name>A0A2I6SBJ9_9VIRU</name>
<reference evidence="1" key="2">
    <citation type="journal article" date="2018" name="Genome Announc.">
        <title>First Report of a Complete Genome Sequence of White spot syndrome virus from India.</title>
        <authorList>
            <person name="Vinaya Kumar K."/>
            <person name="Shekhar M.S."/>
            <person name="Otta S.K."/>
            <person name="Karthic K."/>
            <person name="Ashok Kumar J."/>
            <person name="Gopikrishna G."/>
            <person name="Vijayan K.K."/>
        </authorList>
    </citation>
    <scope>NUCLEOTIDE SEQUENCE</scope>
    <source>
        <strain evidence="1">IN_AP4RU</strain>
    </source>
</reference>
<dbReference type="EMBL" id="MG702567">
    <property type="protein sequence ID" value="AUO14940.1"/>
    <property type="molecule type" value="Genomic_DNA"/>
</dbReference>
<evidence type="ECO:0000313" key="1">
    <source>
        <dbReference type="EMBL" id="AUO14940.1"/>
    </source>
</evidence>
<organism evidence="1">
    <name type="scientific">White spot syndrome virus</name>
    <dbReference type="NCBI Taxonomy" id="342409"/>
    <lineage>
        <taxon>Viruses</taxon>
        <taxon>Viruses incertae sedis</taxon>
        <taxon>Naldaviricetes</taxon>
        <taxon>Nimaviridae</taxon>
        <taxon>Whispovirus</taxon>
    </lineage>
</organism>
<dbReference type="Proteomes" id="UP000267352">
    <property type="component" value="Segment"/>
</dbReference>
<accession>A0A2I6SBJ9</accession>
<reference evidence="1" key="1">
    <citation type="submission" date="2017-12" db="EMBL/GenBank/DDBJ databases">
        <authorList>
            <person name="Katneni V.K."/>
            <person name="Shekhar M.S."/>
            <person name="Otta S.K."/>
            <person name="Karthic K."/>
            <person name="Jangam A.K."/>
            <person name="Gopikrishna G."/>
            <person name="Vijayan K.K."/>
        </authorList>
    </citation>
    <scope>NUCLEOTIDE SEQUENCE [LARGE SCALE GENOMIC DNA]</scope>
    <source>
        <strain evidence="1">IN_AP4RU</strain>
    </source>
</reference>
<sequence>MKCPLITHSAEMQSLALNILRGVNCSQLPRKDIGDTAGLLTFITSRKFAGYGGEGEVCLYTECPLLMLFLAL</sequence>
<proteinExistence type="predicted"/>